<reference evidence="2 3" key="1">
    <citation type="submission" date="2020-01" db="EMBL/GenBank/DDBJ databases">
        <title>Insect and environment-associated Actinomycetes.</title>
        <authorList>
            <person name="Currrie C."/>
            <person name="Chevrette M."/>
            <person name="Carlson C."/>
            <person name="Stubbendieck R."/>
            <person name="Wendt-Pienkowski E."/>
        </authorList>
    </citation>
    <scope>NUCLEOTIDE SEQUENCE [LARGE SCALE GENOMIC DNA]</scope>
    <source>
        <strain evidence="2 3">SID7590</strain>
    </source>
</reference>
<gene>
    <name evidence="2" type="ORF">G3I50_06075</name>
</gene>
<comment type="caution">
    <text evidence="2">The sequence shown here is derived from an EMBL/GenBank/DDBJ whole genome shotgun (WGS) entry which is preliminary data.</text>
</comment>
<evidence type="ECO:0000313" key="2">
    <source>
        <dbReference type="EMBL" id="NEC17830.1"/>
    </source>
</evidence>
<dbReference type="AlphaFoldDB" id="A0A7K3RRK7"/>
<dbReference type="Proteomes" id="UP000469670">
    <property type="component" value="Unassembled WGS sequence"/>
</dbReference>
<feature type="non-terminal residue" evidence="2">
    <location>
        <position position="53"/>
    </location>
</feature>
<keyword evidence="1" id="KW-0560">Oxidoreductase</keyword>
<proteinExistence type="predicted"/>
<dbReference type="GO" id="GO:0016491">
    <property type="term" value="F:oxidoreductase activity"/>
    <property type="evidence" value="ECO:0007669"/>
    <property type="project" value="UniProtKB-KW"/>
</dbReference>
<dbReference type="InterPro" id="IPR016162">
    <property type="entry name" value="Ald_DH_N"/>
</dbReference>
<dbReference type="InterPro" id="IPR016161">
    <property type="entry name" value="Ald_DH/histidinol_DH"/>
</dbReference>
<dbReference type="SUPFAM" id="SSF53720">
    <property type="entry name" value="ALDH-like"/>
    <property type="match status" value="1"/>
</dbReference>
<evidence type="ECO:0000313" key="3">
    <source>
        <dbReference type="Proteomes" id="UP000469670"/>
    </source>
</evidence>
<name>A0A7K3RRK7_9ACTN</name>
<accession>A0A7K3RRK7</accession>
<protein>
    <submittedName>
        <fullName evidence="2">Aldehyde dehydrogenase</fullName>
    </submittedName>
</protein>
<sequence>MAPYQLAPDPASPGERLAVLDPATGEAFDEAPDQRAQDLDAVVHRAHEAWRSW</sequence>
<dbReference type="Gene3D" id="3.40.605.10">
    <property type="entry name" value="Aldehyde Dehydrogenase, Chain A, domain 1"/>
    <property type="match status" value="1"/>
</dbReference>
<evidence type="ECO:0000256" key="1">
    <source>
        <dbReference type="ARBA" id="ARBA00023002"/>
    </source>
</evidence>
<organism evidence="2 3">
    <name type="scientific">Streptomyces parvus</name>
    <dbReference type="NCBI Taxonomy" id="66428"/>
    <lineage>
        <taxon>Bacteria</taxon>
        <taxon>Bacillati</taxon>
        <taxon>Actinomycetota</taxon>
        <taxon>Actinomycetes</taxon>
        <taxon>Kitasatosporales</taxon>
        <taxon>Streptomycetaceae</taxon>
        <taxon>Streptomyces</taxon>
    </lineage>
</organism>
<dbReference type="EMBL" id="JAAGMP010000308">
    <property type="protein sequence ID" value="NEC17830.1"/>
    <property type="molecule type" value="Genomic_DNA"/>
</dbReference>